<keyword evidence="2" id="KW-1185">Reference proteome</keyword>
<name>A0AAN8UDP1_9MAGN</name>
<proteinExistence type="predicted"/>
<accession>A0AAN8UDP1</accession>
<dbReference type="Proteomes" id="UP001370490">
    <property type="component" value="Unassembled WGS sequence"/>
</dbReference>
<organism evidence="1 2">
    <name type="scientific">Dillenia turbinata</name>
    <dbReference type="NCBI Taxonomy" id="194707"/>
    <lineage>
        <taxon>Eukaryota</taxon>
        <taxon>Viridiplantae</taxon>
        <taxon>Streptophyta</taxon>
        <taxon>Embryophyta</taxon>
        <taxon>Tracheophyta</taxon>
        <taxon>Spermatophyta</taxon>
        <taxon>Magnoliopsida</taxon>
        <taxon>eudicotyledons</taxon>
        <taxon>Gunneridae</taxon>
        <taxon>Pentapetalae</taxon>
        <taxon>Dilleniales</taxon>
        <taxon>Dilleniaceae</taxon>
        <taxon>Dillenia</taxon>
    </lineage>
</organism>
<sequence>MCIISWCNSGHEDIRRCRKCICNRLMTAGLRSKGRVWRVLWRRVKKERKRLFECSVQVEHVPYDPYTYSQNFDQGSLWTDPDFLSRSFSASEKHSKMLQRFNQALMDLQQQHLSLHWQLLHIAELSRMVKRTFFNLYLILKDDQSIHHSSSKKSQPLLTPKLYTIQECQV</sequence>
<dbReference type="PANTHER" id="PTHR33168">
    <property type="entry name" value="STRESS INDUCED PROTEIN-RELATED"/>
    <property type="match status" value="1"/>
</dbReference>
<evidence type="ECO:0000313" key="1">
    <source>
        <dbReference type="EMBL" id="KAK6914903.1"/>
    </source>
</evidence>
<comment type="caution">
    <text evidence="1">The sequence shown here is derived from an EMBL/GenBank/DDBJ whole genome shotgun (WGS) entry which is preliminary data.</text>
</comment>
<evidence type="ECO:0000313" key="2">
    <source>
        <dbReference type="Proteomes" id="UP001370490"/>
    </source>
</evidence>
<gene>
    <name evidence="1" type="ORF">RJ641_020020</name>
</gene>
<protein>
    <submittedName>
        <fullName evidence="1">Uncharacterized protein</fullName>
    </submittedName>
</protein>
<dbReference type="AlphaFoldDB" id="A0AAN8UDP1"/>
<reference evidence="1 2" key="1">
    <citation type="submission" date="2023-12" db="EMBL/GenBank/DDBJ databases">
        <title>A high-quality genome assembly for Dillenia turbinata (Dilleniales).</title>
        <authorList>
            <person name="Chanderbali A."/>
        </authorList>
    </citation>
    <scope>NUCLEOTIDE SEQUENCE [LARGE SCALE GENOMIC DNA]</scope>
    <source>
        <strain evidence="1">LSX21</strain>
        <tissue evidence="1">Leaf</tissue>
    </source>
</reference>
<dbReference type="EMBL" id="JBAMMX010000025">
    <property type="protein sequence ID" value="KAK6914903.1"/>
    <property type="molecule type" value="Genomic_DNA"/>
</dbReference>